<organism evidence="6 7">
    <name type="scientific">Gemmiger gallinarum</name>
    <dbReference type="NCBI Taxonomy" id="2779354"/>
    <lineage>
        <taxon>Bacteria</taxon>
        <taxon>Bacillati</taxon>
        <taxon>Bacillota</taxon>
        <taxon>Clostridia</taxon>
        <taxon>Eubacteriales</taxon>
        <taxon>Gemmiger</taxon>
    </lineage>
</organism>
<dbReference type="PROSITE" id="PS50902">
    <property type="entry name" value="FLAVODOXIN_LIKE"/>
    <property type="match status" value="1"/>
</dbReference>
<proteinExistence type="inferred from homology"/>
<keyword evidence="4" id="KW-0249">Electron transport</keyword>
<dbReference type="InterPro" id="IPR016440">
    <property type="entry name" value="Rubredoxin-O_OxRdtase"/>
</dbReference>
<dbReference type="PANTHER" id="PTHR32145">
    <property type="entry name" value="DIFLAVIN FLAVOPROTEIN A 2-RELATED"/>
    <property type="match status" value="1"/>
</dbReference>
<dbReference type="InterPro" id="IPR051285">
    <property type="entry name" value="NADH_oxidoreductase_modular"/>
</dbReference>
<dbReference type="Proteomes" id="UP000768567">
    <property type="component" value="Unassembled WGS sequence"/>
</dbReference>
<dbReference type="InterPro" id="IPR036866">
    <property type="entry name" value="RibonucZ/Hydroxyglut_hydro"/>
</dbReference>
<feature type="domain" description="Flavodoxin-like" evidence="5">
    <location>
        <begin position="258"/>
        <end position="398"/>
    </location>
</feature>
<keyword evidence="7" id="KW-1185">Reference proteome</keyword>
<evidence type="ECO:0000256" key="4">
    <source>
        <dbReference type="ARBA" id="ARBA00022982"/>
    </source>
</evidence>
<dbReference type="PIRSF" id="PIRSF005243">
    <property type="entry name" value="ROO"/>
    <property type="match status" value="1"/>
</dbReference>
<dbReference type="PROSITE" id="PS00201">
    <property type="entry name" value="FLAVODOXIN"/>
    <property type="match status" value="1"/>
</dbReference>
<comment type="cofactor">
    <cofactor evidence="1">
        <name>Fe cation</name>
        <dbReference type="ChEBI" id="CHEBI:24875"/>
    </cofactor>
</comment>
<name>A0ABR9R4Y1_9FIRM</name>
<dbReference type="EMBL" id="JADCKC010000003">
    <property type="protein sequence ID" value="MBE5038210.1"/>
    <property type="molecule type" value="Genomic_DNA"/>
</dbReference>
<dbReference type="CDD" id="cd07709">
    <property type="entry name" value="flavodiiron_proteins_MBL-fold"/>
    <property type="match status" value="1"/>
</dbReference>
<evidence type="ECO:0000256" key="2">
    <source>
        <dbReference type="ARBA" id="ARBA00007121"/>
    </source>
</evidence>
<dbReference type="InterPro" id="IPR029039">
    <property type="entry name" value="Flavoprotein-like_sf"/>
</dbReference>
<accession>A0ABR9R4Y1</accession>
<dbReference type="PANTHER" id="PTHR32145:SF20">
    <property type="entry name" value="FLAVOPROTEIN"/>
    <property type="match status" value="1"/>
</dbReference>
<reference evidence="6 7" key="1">
    <citation type="submission" date="2020-10" db="EMBL/GenBank/DDBJ databases">
        <title>ChiBAC.</title>
        <authorList>
            <person name="Zenner C."/>
            <person name="Hitch T.C.A."/>
            <person name="Clavel T."/>
        </authorList>
    </citation>
    <scope>NUCLEOTIDE SEQUENCE [LARGE SCALE GENOMIC DNA]</scope>
    <source>
        <strain evidence="6 7">DSM 109015</strain>
    </source>
</reference>
<dbReference type="RefSeq" id="WP_193502221.1">
    <property type="nucleotide sequence ID" value="NZ_JADCKC010000003.1"/>
</dbReference>
<dbReference type="InterPro" id="IPR008254">
    <property type="entry name" value="Flavodoxin/NO_synth"/>
</dbReference>
<evidence type="ECO:0000313" key="7">
    <source>
        <dbReference type="Proteomes" id="UP000768567"/>
    </source>
</evidence>
<dbReference type="InterPro" id="IPR045761">
    <property type="entry name" value="ODP_dom"/>
</dbReference>
<dbReference type="SUPFAM" id="SSF52218">
    <property type="entry name" value="Flavoproteins"/>
    <property type="match status" value="1"/>
</dbReference>
<dbReference type="SMART" id="SM00849">
    <property type="entry name" value="Lactamase_B"/>
    <property type="match status" value="1"/>
</dbReference>
<dbReference type="InterPro" id="IPR001226">
    <property type="entry name" value="Flavodoxin_CS"/>
</dbReference>
<dbReference type="Gene3D" id="3.40.50.360">
    <property type="match status" value="1"/>
</dbReference>
<evidence type="ECO:0000256" key="3">
    <source>
        <dbReference type="ARBA" id="ARBA00022448"/>
    </source>
</evidence>
<sequence length="403" mass="43795">MHCTHLIAADTWYVGASDRRLAKFENLFPISRGVSYNSYLIVDEKTALLDTADSSVSAQYLENTAHALNGRGLDYLIINHMEPDHAATIAEVLLRWPQAQIVCNAKTVPMLKNYFPAAAEKIDAALLVKEGDVLSLGSHELTFVMAPMVHWPEVMLTFDKTTNVLFSADAFGTFGALNGNIFADEVDFARDWLDDARRYYANIVGKYGTQVQAVLKKAAGLPIQVIAPLHGPIWRENLGWFLGKYDLWSRWQPEDQGVVVLYGSMYGNTAGAASALAGLLADRGVKNIAVHDLSVTDTSEAVAECFRASTIVLAAPTYNGGLYLPMNALLEDLKALSLQNRTFALIENGSWAPMSGKLMAERVGELKNCTLLDTRVTLRGALTPAQDADLAALADAVAATVQG</sequence>
<comment type="similarity">
    <text evidence="2">In the N-terminal section; belongs to the zinc metallo-hydrolase group 3 family.</text>
</comment>
<protein>
    <submittedName>
        <fullName evidence="6">FprA family A-type flavoprotein</fullName>
    </submittedName>
</protein>
<evidence type="ECO:0000259" key="5">
    <source>
        <dbReference type="PROSITE" id="PS50902"/>
    </source>
</evidence>
<keyword evidence="3" id="KW-0813">Transport</keyword>
<dbReference type="Gene3D" id="3.60.15.10">
    <property type="entry name" value="Ribonuclease Z/Hydroxyacylglutathione hydrolase-like"/>
    <property type="match status" value="1"/>
</dbReference>
<evidence type="ECO:0000313" key="6">
    <source>
        <dbReference type="EMBL" id="MBE5038210.1"/>
    </source>
</evidence>
<dbReference type="InterPro" id="IPR001279">
    <property type="entry name" value="Metallo-B-lactamas"/>
</dbReference>
<comment type="caution">
    <text evidence="6">The sequence shown here is derived from an EMBL/GenBank/DDBJ whole genome shotgun (WGS) entry which is preliminary data.</text>
</comment>
<dbReference type="Pfam" id="PF19583">
    <property type="entry name" value="ODP"/>
    <property type="match status" value="1"/>
</dbReference>
<evidence type="ECO:0000256" key="1">
    <source>
        <dbReference type="ARBA" id="ARBA00001962"/>
    </source>
</evidence>
<dbReference type="SUPFAM" id="SSF56281">
    <property type="entry name" value="Metallo-hydrolase/oxidoreductase"/>
    <property type="match status" value="1"/>
</dbReference>
<gene>
    <name evidence="6" type="ORF">INF35_10475</name>
</gene>